<dbReference type="EMBL" id="HG917869">
    <property type="protein sequence ID" value="CDM69814.1"/>
    <property type="molecule type" value="Genomic_DNA"/>
</dbReference>
<feature type="transmembrane region" description="Helical" evidence="5">
    <location>
        <begin position="315"/>
        <end position="344"/>
    </location>
</feature>
<feature type="transmembrane region" description="Helical" evidence="5">
    <location>
        <begin position="236"/>
        <end position="261"/>
    </location>
</feature>
<dbReference type="KEGG" id="clt:CM240_2697"/>
<dbReference type="eggNOG" id="COG1668">
    <property type="taxonomic scope" value="Bacteria"/>
</dbReference>
<evidence type="ECO:0000259" key="6">
    <source>
        <dbReference type="Pfam" id="PF12698"/>
    </source>
</evidence>
<dbReference type="Pfam" id="PF12698">
    <property type="entry name" value="ABC2_membrane_3"/>
    <property type="match status" value="1"/>
</dbReference>
<evidence type="ECO:0000256" key="2">
    <source>
        <dbReference type="ARBA" id="ARBA00022692"/>
    </source>
</evidence>
<dbReference type="STRING" id="1216932.CM240_2697"/>
<feature type="transmembrane region" description="Helical" evidence="5">
    <location>
        <begin position="281"/>
        <end position="303"/>
    </location>
</feature>
<gene>
    <name evidence="7" type="ORF">CM240_2697</name>
</gene>
<keyword evidence="4 5" id="KW-0472">Membrane</keyword>
<dbReference type="PATRIC" id="fig|1216932.3.peg.2659"/>
<feature type="transmembrane region" description="Helical" evidence="5">
    <location>
        <begin position="181"/>
        <end position="205"/>
    </location>
</feature>
<comment type="subcellular location">
    <subcellularLocation>
        <location evidence="1">Membrane</location>
        <topology evidence="1">Multi-pass membrane protein</topology>
    </subcellularLocation>
</comment>
<accession>W6S1Q2</accession>
<evidence type="ECO:0000313" key="7">
    <source>
        <dbReference type="EMBL" id="CDM69814.1"/>
    </source>
</evidence>
<dbReference type="Gene3D" id="3.40.1710.10">
    <property type="entry name" value="abc type-2 transporter like domain"/>
    <property type="match status" value="1"/>
</dbReference>
<dbReference type="AlphaFoldDB" id="W6S1Q2"/>
<dbReference type="PANTHER" id="PTHR43471:SF3">
    <property type="entry name" value="ABC TRANSPORTER PERMEASE PROTEIN NATB"/>
    <property type="match status" value="1"/>
</dbReference>
<feature type="domain" description="ABC-2 type transporter transmembrane" evidence="6">
    <location>
        <begin position="20"/>
        <end position="379"/>
    </location>
</feature>
<dbReference type="InterPro" id="IPR013525">
    <property type="entry name" value="ABC2_TM"/>
</dbReference>
<dbReference type="Proteomes" id="UP000019426">
    <property type="component" value="Chromosome M2/40_rep2"/>
</dbReference>
<dbReference type="GO" id="GO:0016020">
    <property type="term" value="C:membrane"/>
    <property type="evidence" value="ECO:0007669"/>
    <property type="project" value="UniProtKB-SubCell"/>
</dbReference>
<keyword evidence="3 5" id="KW-1133">Transmembrane helix</keyword>
<keyword evidence="8" id="KW-1185">Reference proteome</keyword>
<feature type="transmembrane region" description="Helical" evidence="5">
    <location>
        <begin position="364"/>
        <end position="386"/>
    </location>
</feature>
<evidence type="ECO:0000256" key="1">
    <source>
        <dbReference type="ARBA" id="ARBA00004141"/>
    </source>
</evidence>
<protein>
    <recommendedName>
        <fullName evidence="6">ABC-2 type transporter transmembrane domain-containing protein</fullName>
    </recommendedName>
</protein>
<dbReference type="OrthoDB" id="5486437at2"/>
<sequence length="395" mass="42816">MNKMWSIVFKKEIKDFFRDKKTVFTTIFMPIIMMVGMFGLSFTLGNKQMKEVEENFTMILKDNGNSAISEYIKEQKGVKIVDKTDITAAIEDGSIKVAIEIPEGFDKAVEEGTVPSVKVYYDNATDSGTTAISRANEIIDGYKDTIVKDNLSKLNVPDSALEPIGVEMVGIKKGDDTSNSISMMIGMMLPYIILLFGASGVMSIATDLGAGEKERGTLEPLLTTKAGRGAIVTGKLLACTVVGLINSLSIIVALLGGLLLLPEMMGMSLPINVTVTQILSVGLLTVFLAILYSAIFLSLSFVAKTFKEAQTFASFGMIATVIPAMILMFANVRTVGTIDFIIPLYNVGLLMKMILLEIVSTNQIVIVTISTLVYAILAVVGTKYLLSKEEVIFRG</sequence>
<dbReference type="HOGENOM" id="CLU_022118_1_0_9"/>
<organism evidence="7 8">
    <name type="scientific">Clostridium bornimense</name>
    <dbReference type="NCBI Taxonomy" id="1216932"/>
    <lineage>
        <taxon>Bacteria</taxon>
        <taxon>Bacillati</taxon>
        <taxon>Bacillota</taxon>
        <taxon>Clostridia</taxon>
        <taxon>Eubacteriales</taxon>
        <taxon>Clostridiaceae</taxon>
        <taxon>Clostridium</taxon>
    </lineage>
</organism>
<reference evidence="7 8" key="1">
    <citation type="submission" date="2013-11" db="EMBL/GenBank/DDBJ databases">
        <title>Complete genome sequence of Clostridum sp. M2/40.</title>
        <authorList>
            <person name="Wibberg D."/>
            <person name="Puehler A."/>
            <person name="Schlueter A."/>
        </authorList>
    </citation>
    <scope>NUCLEOTIDE SEQUENCE [LARGE SCALE GENOMIC DNA]</scope>
    <source>
        <strain evidence="8">M2/40</strain>
    </source>
</reference>
<dbReference type="GO" id="GO:0140359">
    <property type="term" value="F:ABC-type transporter activity"/>
    <property type="evidence" value="ECO:0007669"/>
    <property type="project" value="InterPro"/>
</dbReference>
<dbReference type="RefSeq" id="WP_044039993.1">
    <property type="nucleotide sequence ID" value="NZ_HG917869.1"/>
</dbReference>
<evidence type="ECO:0000256" key="5">
    <source>
        <dbReference type="SAM" id="Phobius"/>
    </source>
</evidence>
<name>W6S1Q2_9CLOT</name>
<keyword evidence="2 5" id="KW-0812">Transmembrane</keyword>
<evidence type="ECO:0000313" key="8">
    <source>
        <dbReference type="Proteomes" id="UP000019426"/>
    </source>
</evidence>
<evidence type="ECO:0000256" key="4">
    <source>
        <dbReference type="ARBA" id="ARBA00023136"/>
    </source>
</evidence>
<feature type="transmembrane region" description="Helical" evidence="5">
    <location>
        <begin position="21"/>
        <end position="42"/>
    </location>
</feature>
<dbReference type="PANTHER" id="PTHR43471">
    <property type="entry name" value="ABC TRANSPORTER PERMEASE"/>
    <property type="match status" value="1"/>
</dbReference>
<evidence type="ECO:0000256" key="3">
    <source>
        <dbReference type="ARBA" id="ARBA00022989"/>
    </source>
</evidence>
<proteinExistence type="predicted"/>